<dbReference type="RefSeq" id="WP_345460807.1">
    <property type="nucleotide sequence ID" value="NZ_BAABKG010000004.1"/>
</dbReference>
<reference evidence="4" key="1">
    <citation type="journal article" date="2019" name="Int. J. Syst. Evol. Microbiol.">
        <title>The Global Catalogue of Microorganisms (GCM) 10K type strain sequencing project: providing services to taxonomists for standard genome sequencing and annotation.</title>
        <authorList>
            <consortium name="The Broad Institute Genomics Platform"/>
            <consortium name="The Broad Institute Genome Sequencing Center for Infectious Disease"/>
            <person name="Wu L."/>
            <person name="Ma J."/>
        </authorList>
    </citation>
    <scope>NUCLEOTIDE SEQUENCE [LARGE SCALE GENOMIC DNA]</scope>
    <source>
        <strain evidence="4">JCM 18459</strain>
    </source>
</reference>
<evidence type="ECO:0008006" key="5">
    <source>
        <dbReference type="Google" id="ProtNLM"/>
    </source>
</evidence>
<proteinExistence type="predicted"/>
<evidence type="ECO:0000313" key="3">
    <source>
        <dbReference type="EMBL" id="GAA5152284.1"/>
    </source>
</evidence>
<keyword evidence="2" id="KW-1133">Transmembrane helix</keyword>
<keyword evidence="2" id="KW-0472">Membrane</keyword>
<feature type="transmembrane region" description="Helical" evidence="2">
    <location>
        <begin position="190"/>
        <end position="208"/>
    </location>
</feature>
<organism evidence="3 4">
    <name type="scientific">Nocardioides marinquilinus</name>
    <dbReference type="NCBI Taxonomy" id="1210400"/>
    <lineage>
        <taxon>Bacteria</taxon>
        <taxon>Bacillati</taxon>
        <taxon>Actinomycetota</taxon>
        <taxon>Actinomycetes</taxon>
        <taxon>Propionibacteriales</taxon>
        <taxon>Nocardioidaceae</taxon>
        <taxon>Nocardioides</taxon>
    </lineage>
</organism>
<evidence type="ECO:0000256" key="1">
    <source>
        <dbReference type="SAM" id="MobiDB-lite"/>
    </source>
</evidence>
<evidence type="ECO:0000313" key="4">
    <source>
        <dbReference type="Proteomes" id="UP001500221"/>
    </source>
</evidence>
<dbReference type="Proteomes" id="UP001500221">
    <property type="component" value="Unassembled WGS sequence"/>
</dbReference>
<comment type="caution">
    <text evidence="3">The sequence shown here is derived from an EMBL/GenBank/DDBJ whole genome shotgun (WGS) entry which is preliminary data.</text>
</comment>
<dbReference type="EMBL" id="BAABKG010000004">
    <property type="protein sequence ID" value="GAA5152284.1"/>
    <property type="molecule type" value="Genomic_DNA"/>
</dbReference>
<accession>A0ABP9PU77</accession>
<protein>
    <recommendedName>
        <fullName evidence="5">DNA-directed RNA polymerase specialized sigma24 family protein</fullName>
    </recommendedName>
</protein>
<name>A0ABP9PU77_9ACTN</name>
<keyword evidence="2" id="KW-0812">Transmembrane</keyword>
<evidence type="ECO:0000256" key="2">
    <source>
        <dbReference type="SAM" id="Phobius"/>
    </source>
</evidence>
<keyword evidence="4" id="KW-1185">Reference proteome</keyword>
<sequence>MDRLDPGGHDARERQSYLVGRWTACVRTLVLLGVPPAAAVRLTVETFADRLAPRDDDGLVDPDVDLFAGLLARLDDDHQAWWAEPVDPPPSLAALEPTLDRLDPARRRRLVLRAVARLDDVEVAQVLGEELGWATARAASRGADLPGRDVGDLGLRVAQAADEVDPGPPDLAAAVELAGERTRRGRRRRGLTAAAVVVVLLVLAPVVVESARRGVGDSGVPGPDETGTASPTADAAPATEPAREALGGGQSGLAPTAWWSGGAVTVGERRVPLGDVVSLAAVDGGVVAVTAAGDVVEVVGRRPPRTVGATSGGGGVTSSPDSGLAAWLAPGGRLVVRSTLGGRDVLTRQVGATTRVVALDDARVYLDDPPRVLVVGAPDTTLESPGPGLLDVAGGVSLRQLSTLLRLDRPETQSSVGLGAEGGSLSRDGRYALTRPLGSSGPYADVVDSDTGEQVPLPLPGSSVVVDAAFGEPDSVTFALARANGEVYPPDRPRDAGYQPGYDLVVCRLSTRGCSISTRLFDVSTPPLLAR</sequence>
<feature type="region of interest" description="Disordered" evidence="1">
    <location>
        <begin position="213"/>
        <end position="254"/>
    </location>
</feature>
<feature type="compositionally biased region" description="Low complexity" evidence="1">
    <location>
        <begin position="228"/>
        <end position="240"/>
    </location>
</feature>
<gene>
    <name evidence="3" type="ORF">GCM10023340_32340</name>
</gene>